<keyword evidence="5" id="KW-0808">Transferase</keyword>
<evidence type="ECO:0000256" key="5">
    <source>
        <dbReference type="ARBA" id="ARBA00022679"/>
    </source>
</evidence>
<dbReference type="InterPro" id="IPR036563">
    <property type="entry name" value="MoaE_sf"/>
</dbReference>
<evidence type="ECO:0000256" key="13">
    <source>
        <dbReference type="ARBA" id="ARBA00049878"/>
    </source>
</evidence>
<evidence type="ECO:0000256" key="11">
    <source>
        <dbReference type="ARBA" id="ARBA00030781"/>
    </source>
</evidence>
<dbReference type="PANTHER" id="PTHR23404">
    <property type="entry name" value="MOLYBDOPTERIN SYNTHASE RELATED"/>
    <property type="match status" value="1"/>
</dbReference>
<dbReference type="FunFam" id="3.90.1170.40:FF:000003">
    <property type="entry name" value="Molybdopterin converting factor subunit 2"/>
    <property type="match status" value="1"/>
</dbReference>
<comment type="subunit">
    <text evidence="8">Heterotetramer of 2 MoaD subunits and 2 MoaE subunits. Also stable as homodimer. The enzyme changes between these two forms during catalysis.</text>
</comment>
<accession>A0A0V8HR58</accession>
<evidence type="ECO:0000256" key="7">
    <source>
        <dbReference type="ARBA" id="ARBA00025448"/>
    </source>
</evidence>
<gene>
    <name evidence="14" type="ORF">GA0061094_0443</name>
</gene>
<reference evidence="15" key="1">
    <citation type="submission" date="2016-08" db="EMBL/GenBank/DDBJ databases">
        <authorList>
            <person name="Varghese N."/>
            <person name="Submissions Spin"/>
        </authorList>
    </citation>
    <scope>NUCLEOTIDE SEQUENCE [LARGE SCALE GENOMIC DNA]</scope>
    <source>
        <strain evidence="15">SGD-1123</strain>
    </source>
</reference>
<comment type="pathway">
    <text evidence="1">Cofactor biosynthesis; molybdopterin biosynthesis.</text>
</comment>
<proteinExistence type="inferred from homology"/>
<dbReference type="InterPro" id="IPR003448">
    <property type="entry name" value="Mopterin_biosynth_MoaE"/>
</dbReference>
<evidence type="ECO:0000256" key="1">
    <source>
        <dbReference type="ARBA" id="ARBA00005046"/>
    </source>
</evidence>
<dbReference type="CDD" id="cd00756">
    <property type="entry name" value="MoaE"/>
    <property type="match status" value="1"/>
</dbReference>
<evidence type="ECO:0000256" key="9">
    <source>
        <dbReference type="ARBA" id="ARBA00029745"/>
    </source>
</evidence>
<keyword evidence="15" id="KW-1185">Reference proteome</keyword>
<dbReference type="EMBL" id="FMAU01000001">
    <property type="protein sequence ID" value="SCB77866.1"/>
    <property type="molecule type" value="Genomic_DNA"/>
</dbReference>
<evidence type="ECO:0000256" key="12">
    <source>
        <dbReference type="ARBA" id="ARBA00032474"/>
    </source>
</evidence>
<dbReference type="EC" id="2.8.1.12" evidence="3"/>
<sequence>MSEELFEVTDVPIKPEKVSAKVESRDAGAVTIFCGTVREWTKGRKTLYLEYQAYESMAVKKLAEIGEQVKGKWPTAKVAITHRVGRLEISDLAVVIAVSSPHRKAAYEANEFVIEQIKKIVPIWKKEHWEDGELWIGDQLQQVEYSNGKPMKGSAADD</sequence>
<dbReference type="GO" id="GO:0030366">
    <property type="term" value="F:molybdopterin synthase activity"/>
    <property type="evidence" value="ECO:0007669"/>
    <property type="project" value="UniProtKB-EC"/>
</dbReference>
<dbReference type="AlphaFoldDB" id="A0A0V8HR58"/>
<dbReference type="SUPFAM" id="SSF54690">
    <property type="entry name" value="Molybdopterin synthase subunit MoaE"/>
    <property type="match status" value="1"/>
</dbReference>
<dbReference type="Gene3D" id="3.90.1170.40">
    <property type="entry name" value="Molybdopterin biosynthesis MoaE subunit"/>
    <property type="match status" value="1"/>
</dbReference>
<dbReference type="Pfam" id="PF02391">
    <property type="entry name" value="MoaE"/>
    <property type="match status" value="1"/>
</dbReference>
<protein>
    <recommendedName>
        <fullName evidence="4">Molybdopterin synthase catalytic subunit</fullName>
        <ecNumber evidence="3">2.8.1.12</ecNumber>
    </recommendedName>
    <alternativeName>
        <fullName evidence="11">MPT synthase subunit 2</fullName>
    </alternativeName>
    <alternativeName>
        <fullName evidence="9">Molybdenum cofactor biosynthesis protein E</fullName>
    </alternativeName>
    <alternativeName>
        <fullName evidence="10">Molybdopterin-converting factor large subunit</fullName>
    </alternativeName>
    <alternativeName>
        <fullName evidence="12">Molybdopterin-converting factor subunit 2</fullName>
    </alternativeName>
</protein>
<evidence type="ECO:0000256" key="3">
    <source>
        <dbReference type="ARBA" id="ARBA00011950"/>
    </source>
</evidence>
<evidence type="ECO:0000313" key="14">
    <source>
        <dbReference type="EMBL" id="SCB77866.1"/>
    </source>
</evidence>
<evidence type="ECO:0000256" key="8">
    <source>
        <dbReference type="ARBA" id="ARBA00026066"/>
    </source>
</evidence>
<dbReference type="GO" id="GO:0006777">
    <property type="term" value="P:Mo-molybdopterin cofactor biosynthetic process"/>
    <property type="evidence" value="ECO:0007669"/>
    <property type="project" value="UniProtKB-KW"/>
</dbReference>
<dbReference type="Proteomes" id="UP000181997">
    <property type="component" value="Unassembled WGS sequence"/>
</dbReference>
<dbReference type="OrthoDB" id="9803224at2"/>
<evidence type="ECO:0000256" key="4">
    <source>
        <dbReference type="ARBA" id="ARBA00013858"/>
    </source>
</evidence>
<comment type="similarity">
    <text evidence="2">Belongs to the MoaE family.</text>
</comment>
<evidence type="ECO:0000256" key="2">
    <source>
        <dbReference type="ARBA" id="ARBA00005426"/>
    </source>
</evidence>
<evidence type="ECO:0000256" key="10">
    <source>
        <dbReference type="ARBA" id="ARBA00030407"/>
    </source>
</evidence>
<dbReference type="RefSeq" id="WP_058297338.1">
    <property type="nucleotide sequence ID" value="NZ_FMAU01000001.1"/>
</dbReference>
<name>A0A0V8HR58_9BACI</name>
<comment type="function">
    <text evidence="7">Converts molybdopterin precursor Z into molybdopterin. This requires the incorporation of two sulfur atoms into precursor Z to generate a dithiolene group. The sulfur is provided by MoaD.</text>
</comment>
<keyword evidence="6" id="KW-0501">Molybdenum cofactor biosynthesis</keyword>
<organism evidence="14 15">
    <name type="scientific">[Bacillus] enclensis</name>
    <dbReference type="NCBI Taxonomy" id="1402860"/>
    <lineage>
        <taxon>Bacteria</taxon>
        <taxon>Bacillati</taxon>
        <taxon>Bacillota</taxon>
        <taxon>Bacilli</taxon>
        <taxon>Bacillales</taxon>
        <taxon>Bacillaceae</taxon>
        <taxon>Rossellomorea</taxon>
    </lineage>
</organism>
<evidence type="ECO:0000256" key="6">
    <source>
        <dbReference type="ARBA" id="ARBA00023150"/>
    </source>
</evidence>
<evidence type="ECO:0000313" key="15">
    <source>
        <dbReference type="Proteomes" id="UP000181997"/>
    </source>
</evidence>
<comment type="catalytic activity">
    <reaction evidence="13">
        <text>2 [molybdopterin-synthase sulfur-carrier protein]-C-terminal-Gly-aminoethanethioate + cyclic pyranopterin phosphate + H2O = molybdopterin + 2 [molybdopterin-synthase sulfur-carrier protein]-C-terminal Gly-Gly + 2 H(+)</text>
        <dbReference type="Rhea" id="RHEA:26333"/>
        <dbReference type="Rhea" id="RHEA-COMP:12202"/>
        <dbReference type="Rhea" id="RHEA-COMP:19907"/>
        <dbReference type="ChEBI" id="CHEBI:15377"/>
        <dbReference type="ChEBI" id="CHEBI:15378"/>
        <dbReference type="ChEBI" id="CHEBI:58698"/>
        <dbReference type="ChEBI" id="CHEBI:59648"/>
        <dbReference type="ChEBI" id="CHEBI:90778"/>
        <dbReference type="ChEBI" id="CHEBI:232372"/>
        <dbReference type="EC" id="2.8.1.12"/>
    </reaction>
</comment>